<dbReference type="GO" id="GO:0016853">
    <property type="term" value="F:isomerase activity"/>
    <property type="evidence" value="ECO:0007669"/>
    <property type="project" value="UniProtKB-KW"/>
</dbReference>
<dbReference type="PROSITE" id="PS51257">
    <property type="entry name" value="PROKAR_LIPOPROTEIN"/>
    <property type="match status" value="1"/>
</dbReference>
<dbReference type="GO" id="GO:0016491">
    <property type="term" value="F:oxidoreductase activity"/>
    <property type="evidence" value="ECO:0007669"/>
    <property type="project" value="InterPro"/>
</dbReference>
<dbReference type="PANTHER" id="PTHR42852">
    <property type="entry name" value="THIOL:DISULFIDE INTERCHANGE PROTEIN DSBE"/>
    <property type="match status" value="1"/>
</dbReference>
<evidence type="ECO:0000256" key="1">
    <source>
        <dbReference type="SAM" id="MobiDB-lite"/>
    </source>
</evidence>
<feature type="region of interest" description="Disordered" evidence="1">
    <location>
        <begin position="27"/>
        <end position="66"/>
    </location>
</feature>
<proteinExistence type="predicted"/>
<dbReference type="InterPro" id="IPR036249">
    <property type="entry name" value="Thioredoxin-like_sf"/>
</dbReference>
<feature type="signal peptide" evidence="2">
    <location>
        <begin position="1"/>
        <end position="26"/>
    </location>
</feature>
<dbReference type="PANTHER" id="PTHR42852:SF17">
    <property type="entry name" value="THIOREDOXIN-LIKE PROTEIN HI_1115"/>
    <property type="match status" value="1"/>
</dbReference>
<keyword evidence="4" id="KW-0413">Isomerase</keyword>
<evidence type="ECO:0000259" key="3">
    <source>
        <dbReference type="PROSITE" id="PS51352"/>
    </source>
</evidence>
<feature type="chain" id="PRO_5020180080" evidence="2">
    <location>
        <begin position="27"/>
        <end position="199"/>
    </location>
</feature>
<sequence length="199" mass="20779">MRDDRRVTRTIGLVIAAALATLTACGSNDQPAGQPPASPPAQTGAPTTGAPPAGTPTTNAQSTVPEKLRFTAKTVDGKDFDGASLAGKPTVLWFWAPWCPKCQREAPGIAATARHSGAGVNFVGVGALGKEPQMREFVQRFDVGGFTHLADTESAVWKRFGVTAQPAYAFIAADGKVEVVTSQLTTDQLHDKVHKIGGA</sequence>
<accession>A0A4Q7KD03</accession>
<dbReference type="EMBL" id="SGWQ01000014">
    <property type="protein sequence ID" value="RZS31428.1"/>
    <property type="molecule type" value="Genomic_DNA"/>
</dbReference>
<feature type="domain" description="Thioredoxin" evidence="3">
    <location>
        <begin position="61"/>
        <end position="198"/>
    </location>
</feature>
<organism evidence="4 5">
    <name type="scientific">Herbihabitans rhizosphaerae</name>
    <dbReference type="NCBI Taxonomy" id="1872711"/>
    <lineage>
        <taxon>Bacteria</taxon>
        <taxon>Bacillati</taxon>
        <taxon>Actinomycetota</taxon>
        <taxon>Actinomycetes</taxon>
        <taxon>Pseudonocardiales</taxon>
        <taxon>Pseudonocardiaceae</taxon>
        <taxon>Herbihabitans</taxon>
    </lineage>
</organism>
<gene>
    <name evidence="4" type="ORF">EV193_114120</name>
</gene>
<evidence type="ECO:0000313" key="4">
    <source>
        <dbReference type="EMBL" id="RZS31428.1"/>
    </source>
</evidence>
<keyword evidence="5" id="KW-1185">Reference proteome</keyword>
<dbReference type="SUPFAM" id="SSF52833">
    <property type="entry name" value="Thioredoxin-like"/>
    <property type="match status" value="1"/>
</dbReference>
<protein>
    <submittedName>
        <fullName evidence="4">Thiol-disulfide isomerase/thioredoxin</fullName>
    </submittedName>
</protein>
<dbReference type="InterPro" id="IPR013740">
    <property type="entry name" value="Redoxin"/>
</dbReference>
<reference evidence="4 5" key="1">
    <citation type="submission" date="2019-02" db="EMBL/GenBank/DDBJ databases">
        <title>Genomic Encyclopedia of Type Strains, Phase IV (KMG-IV): sequencing the most valuable type-strain genomes for metagenomic binning, comparative biology and taxonomic classification.</title>
        <authorList>
            <person name="Goeker M."/>
        </authorList>
    </citation>
    <scope>NUCLEOTIDE SEQUENCE [LARGE SCALE GENOMIC DNA]</scope>
    <source>
        <strain evidence="4 5">DSM 101727</strain>
    </source>
</reference>
<dbReference type="InterPro" id="IPR013766">
    <property type="entry name" value="Thioredoxin_domain"/>
</dbReference>
<evidence type="ECO:0000313" key="5">
    <source>
        <dbReference type="Proteomes" id="UP000294257"/>
    </source>
</evidence>
<dbReference type="Gene3D" id="3.40.30.10">
    <property type="entry name" value="Glutaredoxin"/>
    <property type="match status" value="1"/>
</dbReference>
<comment type="caution">
    <text evidence="4">The sequence shown here is derived from an EMBL/GenBank/DDBJ whole genome shotgun (WGS) entry which is preliminary data.</text>
</comment>
<keyword evidence="2" id="KW-0732">Signal</keyword>
<evidence type="ECO:0000256" key="2">
    <source>
        <dbReference type="SAM" id="SignalP"/>
    </source>
</evidence>
<dbReference type="Pfam" id="PF08534">
    <property type="entry name" value="Redoxin"/>
    <property type="match status" value="1"/>
</dbReference>
<dbReference type="PROSITE" id="PS51352">
    <property type="entry name" value="THIOREDOXIN_2"/>
    <property type="match status" value="1"/>
</dbReference>
<dbReference type="Proteomes" id="UP000294257">
    <property type="component" value="Unassembled WGS sequence"/>
</dbReference>
<dbReference type="InterPro" id="IPR050553">
    <property type="entry name" value="Thioredoxin_ResA/DsbE_sf"/>
</dbReference>
<dbReference type="OrthoDB" id="9790194at2"/>
<name>A0A4Q7KD03_9PSEU</name>
<feature type="compositionally biased region" description="Low complexity" evidence="1">
    <location>
        <begin position="40"/>
        <end position="61"/>
    </location>
</feature>
<dbReference type="AlphaFoldDB" id="A0A4Q7KD03"/>